<name>B6GCS5_9ACTN</name>
<keyword evidence="2" id="KW-1185">Reference proteome</keyword>
<dbReference type="Proteomes" id="UP000003560">
    <property type="component" value="Unassembled WGS sequence"/>
</dbReference>
<reference evidence="1 2" key="1">
    <citation type="submission" date="2008-10" db="EMBL/GenBank/DDBJ databases">
        <title>Draft genome sequence of Collinsella stercoris (DSM 13279).</title>
        <authorList>
            <person name="Sudarsanam P."/>
            <person name="Ley R."/>
            <person name="Guruge J."/>
            <person name="Turnbaugh P.J."/>
            <person name="Mahowald M."/>
            <person name="Liep D."/>
            <person name="Gordon J."/>
        </authorList>
    </citation>
    <scope>NUCLEOTIDE SEQUENCE [LARGE SCALE GENOMIC DNA]</scope>
    <source>
        <strain evidence="1 2">DSM 13279</strain>
    </source>
</reference>
<dbReference type="EMBL" id="ABXJ01000110">
    <property type="protein sequence ID" value="EEA89915.1"/>
    <property type="molecule type" value="Genomic_DNA"/>
</dbReference>
<protein>
    <submittedName>
        <fullName evidence="1">Uncharacterized protein</fullName>
    </submittedName>
</protein>
<accession>B6GCS5</accession>
<dbReference type="AlphaFoldDB" id="B6GCS5"/>
<sequence length="40" mass="4344">MTIYDGSARGLACDLFDRGLGYRVVAGRISLAGWRSVPRS</sequence>
<evidence type="ECO:0000313" key="2">
    <source>
        <dbReference type="Proteomes" id="UP000003560"/>
    </source>
</evidence>
<dbReference type="HOGENOM" id="CLU_3288020_0_0_11"/>
<reference evidence="1 2" key="2">
    <citation type="submission" date="2008-10" db="EMBL/GenBank/DDBJ databases">
        <authorList>
            <person name="Fulton L."/>
            <person name="Clifton S."/>
            <person name="Fulton B."/>
            <person name="Xu J."/>
            <person name="Minx P."/>
            <person name="Pepin K.H."/>
            <person name="Johnson M."/>
            <person name="Thiruvilangam P."/>
            <person name="Bhonagiri V."/>
            <person name="Nash W.E."/>
            <person name="Mardis E.R."/>
            <person name="Wilson R.K."/>
        </authorList>
    </citation>
    <scope>NUCLEOTIDE SEQUENCE [LARGE SCALE GENOMIC DNA]</scope>
    <source>
        <strain evidence="1 2">DSM 13279</strain>
    </source>
</reference>
<comment type="caution">
    <text evidence="1">The sequence shown here is derived from an EMBL/GenBank/DDBJ whole genome shotgun (WGS) entry which is preliminary data.</text>
</comment>
<evidence type="ECO:0000313" key="1">
    <source>
        <dbReference type="EMBL" id="EEA89915.1"/>
    </source>
</evidence>
<proteinExistence type="predicted"/>
<organism evidence="1 2">
    <name type="scientific">Collinsella stercoris DSM 13279</name>
    <dbReference type="NCBI Taxonomy" id="445975"/>
    <lineage>
        <taxon>Bacteria</taxon>
        <taxon>Bacillati</taxon>
        <taxon>Actinomycetota</taxon>
        <taxon>Coriobacteriia</taxon>
        <taxon>Coriobacteriales</taxon>
        <taxon>Coriobacteriaceae</taxon>
        <taxon>Collinsella</taxon>
    </lineage>
</organism>
<gene>
    <name evidence="1" type="ORF">COLSTE_01899</name>
</gene>